<dbReference type="Proteomes" id="UP000811282">
    <property type="component" value="Unassembled WGS sequence"/>
</dbReference>
<reference evidence="1 2" key="1">
    <citation type="journal article" date="2021" name="Genome Biol. Evol.">
        <title>The evolution of interdependence in a four-way mealybug symbiosis.</title>
        <authorList>
            <person name="Garber A.I."/>
            <person name="Kupper M."/>
            <person name="Laetsch D.R."/>
            <person name="Weldon S.R."/>
            <person name="Ladinsky M.S."/>
            <person name="Bjorkman P.J."/>
            <person name="McCutcheon J.P."/>
        </authorList>
    </citation>
    <scope>NUCLEOTIDE SEQUENCE [LARGE SCALE GENOMIC DNA]</scope>
    <source>
        <strain evidence="1">SOD</strain>
    </source>
</reference>
<gene>
    <name evidence="1" type="ORF">JZM24_15735</name>
</gene>
<sequence>MHWNKSLMALLSPLLLTQCVPRIEIATPTTPITINMNVKIDHDIHIKADPQSEALLNRERASQAPSTGQ</sequence>
<name>A0ABS5YEQ2_9GAMM</name>
<comment type="caution">
    <text evidence="1">The sequence shown here is derived from an EMBL/GenBank/DDBJ whole genome shotgun (WGS) entry which is preliminary data.</text>
</comment>
<evidence type="ECO:0000313" key="1">
    <source>
        <dbReference type="EMBL" id="MBT9433202.1"/>
    </source>
</evidence>
<organism evidence="1 2">
    <name type="scientific">Candidatus Sodalis endolongispinus</name>
    <dbReference type="NCBI Taxonomy" id="2812662"/>
    <lineage>
        <taxon>Bacteria</taxon>
        <taxon>Pseudomonadati</taxon>
        <taxon>Pseudomonadota</taxon>
        <taxon>Gammaproteobacteria</taxon>
        <taxon>Enterobacterales</taxon>
        <taxon>Bruguierivoracaceae</taxon>
        <taxon>Sodalis</taxon>
    </lineage>
</organism>
<keyword evidence="2" id="KW-1185">Reference proteome</keyword>
<dbReference type="InterPro" id="IPR025985">
    <property type="entry name" value="YnbE"/>
</dbReference>
<protein>
    <submittedName>
        <fullName evidence="1">YnbE family lipoprotein</fullName>
    </submittedName>
</protein>
<dbReference type="RefSeq" id="WP_215670836.1">
    <property type="nucleotide sequence ID" value="NZ_JAFJYC010000002.1"/>
</dbReference>
<proteinExistence type="predicted"/>
<dbReference type="EMBL" id="JAFJYC010000002">
    <property type="protein sequence ID" value="MBT9433202.1"/>
    <property type="molecule type" value="Genomic_DNA"/>
</dbReference>
<accession>A0ABS5YEQ2</accession>
<dbReference type="Pfam" id="PF13617">
    <property type="entry name" value="Lipoprotein_19"/>
    <property type="match status" value="1"/>
</dbReference>
<evidence type="ECO:0000313" key="2">
    <source>
        <dbReference type="Proteomes" id="UP000811282"/>
    </source>
</evidence>
<keyword evidence="1" id="KW-0449">Lipoprotein</keyword>